<evidence type="ECO:0000313" key="3">
    <source>
        <dbReference type="Proteomes" id="UP000589520"/>
    </source>
</evidence>
<feature type="chain" id="PRO_5030818059" evidence="1">
    <location>
        <begin position="22"/>
        <end position="291"/>
    </location>
</feature>
<evidence type="ECO:0000256" key="1">
    <source>
        <dbReference type="SAM" id="SignalP"/>
    </source>
</evidence>
<dbReference type="Proteomes" id="UP000589520">
    <property type="component" value="Unassembled WGS sequence"/>
</dbReference>
<keyword evidence="3" id="KW-1185">Reference proteome</keyword>
<dbReference type="AlphaFoldDB" id="A0A7Y9PIB7"/>
<reference evidence="2 3" key="1">
    <citation type="submission" date="2020-07" db="EMBL/GenBank/DDBJ databases">
        <title>Genomic Encyclopedia of Type Strains, Phase IV (KMG-V): Genome sequencing to study the core and pangenomes of soil and plant-associated prokaryotes.</title>
        <authorList>
            <person name="Whitman W."/>
        </authorList>
    </citation>
    <scope>NUCLEOTIDE SEQUENCE [LARGE SCALE GENOMIC DNA]</scope>
    <source>
        <strain evidence="2 3">X4EP2</strain>
    </source>
</reference>
<comment type="caution">
    <text evidence="2">The sequence shown here is derived from an EMBL/GenBank/DDBJ whole genome shotgun (WGS) entry which is preliminary data.</text>
</comment>
<name>A0A7Y9PIB7_9BACT</name>
<feature type="signal peptide" evidence="1">
    <location>
        <begin position="1"/>
        <end position="21"/>
    </location>
</feature>
<dbReference type="RefSeq" id="WP_179490485.1">
    <property type="nucleotide sequence ID" value="NZ_JACCCW010000002.1"/>
</dbReference>
<sequence length="291" mass="31248">MRLARWCGMLLCGALVQGARAQRDMGAQQQNVGANQSIIAAIREPVTGIPYQAEKVSRSVQKLSDGTVITHEWSGIIARDAAGRMREDLYIVHSGSVGGHEMDMTLQSATVGDPVAHAMLIWTGEKSKVVMQMKLPALPKSRTEMAEMLSAPPPPPPLPPGTVRKSVSLGTGNGTRADGLKDEVQTEQLGQQAMEGVLVTGRRVTTTIPTGKVGNDRPIVVVHEEWRSPELKLVVKSIDTDPRSGEQTMELQGLVRTDPDAALFQAPAGYEVKDMAELMKGLGEVGKAKAQ</sequence>
<keyword evidence="1" id="KW-0732">Signal</keyword>
<gene>
    <name evidence="2" type="ORF">HDF17_001991</name>
</gene>
<dbReference type="EMBL" id="JACCCW010000002">
    <property type="protein sequence ID" value="NYF79671.1"/>
    <property type="molecule type" value="Genomic_DNA"/>
</dbReference>
<accession>A0A7Y9PIB7</accession>
<protein>
    <submittedName>
        <fullName evidence="2">Uncharacterized protein</fullName>
    </submittedName>
</protein>
<organism evidence="2 3">
    <name type="scientific">Granulicella arctica</name>
    <dbReference type="NCBI Taxonomy" id="940613"/>
    <lineage>
        <taxon>Bacteria</taxon>
        <taxon>Pseudomonadati</taxon>
        <taxon>Acidobacteriota</taxon>
        <taxon>Terriglobia</taxon>
        <taxon>Terriglobales</taxon>
        <taxon>Acidobacteriaceae</taxon>
        <taxon>Granulicella</taxon>
    </lineage>
</organism>
<proteinExistence type="predicted"/>
<evidence type="ECO:0000313" key="2">
    <source>
        <dbReference type="EMBL" id="NYF79671.1"/>
    </source>
</evidence>